<evidence type="ECO:0000259" key="2">
    <source>
        <dbReference type="Pfam" id="PF10157"/>
    </source>
</evidence>
<dbReference type="Proteomes" id="UP001620645">
    <property type="component" value="Unassembled WGS sequence"/>
</dbReference>
<accession>A0ABD2KLL7</accession>
<evidence type="ECO:0000313" key="4">
    <source>
        <dbReference type="Proteomes" id="UP001620645"/>
    </source>
</evidence>
<feature type="coiled-coil region" evidence="1">
    <location>
        <begin position="91"/>
        <end position="121"/>
    </location>
</feature>
<dbReference type="PANTHER" id="PTHR13440">
    <property type="entry name" value="BLOC-1 RELATED COMPLEX SUBUNIT 6"/>
    <property type="match status" value="1"/>
</dbReference>
<organism evidence="3 4">
    <name type="scientific">Heterodera schachtii</name>
    <name type="common">Sugarbeet cyst nematode worm</name>
    <name type="synonym">Tylenchus schachtii</name>
    <dbReference type="NCBI Taxonomy" id="97005"/>
    <lineage>
        <taxon>Eukaryota</taxon>
        <taxon>Metazoa</taxon>
        <taxon>Ecdysozoa</taxon>
        <taxon>Nematoda</taxon>
        <taxon>Chromadorea</taxon>
        <taxon>Rhabditida</taxon>
        <taxon>Tylenchina</taxon>
        <taxon>Tylenchomorpha</taxon>
        <taxon>Tylenchoidea</taxon>
        <taxon>Heteroderidae</taxon>
        <taxon>Heteroderinae</taxon>
        <taxon>Heterodera</taxon>
    </lineage>
</organism>
<dbReference type="PANTHER" id="PTHR13440:SF7">
    <property type="entry name" value="BLOC-1 RELATED COMPLEX SUBUNIT 6"/>
    <property type="match status" value="1"/>
</dbReference>
<keyword evidence="1" id="KW-0175">Coiled coil</keyword>
<dbReference type="EMBL" id="JBICCN010000015">
    <property type="protein sequence ID" value="KAL3103329.1"/>
    <property type="molecule type" value="Genomic_DNA"/>
</dbReference>
<sequence>MDPSAAALPPMRLSSTSLVPDPSVQFLLDLETNARSIACGIDMALRDLRGSLRGMSDLTCESANVFGSVVNSTCDSVDASIRSMYTMLAKTEELDESLRSIEKLLQQIKDTKRLLDKFEEQIIVGNQ</sequence>
<comment type="caution">
    <text evidence="3">The sequence shown here is derived from an EMBL/GenBank/DDBJ whole genome shotgun (WGS) entry which is preliminary data.</text>
</comment>
<dbReference type="AlphaFoldDB" id="A0ABD2KLL7"/>
<evidence type="ECO:0000256" key="1">
    <source>
        <dbReference type="SAM" id="Coils"/>
    </source>
</evidence>
<keyword evidence="4" id="KW-1185">Reference proteome</keyword>
<gene>
    <name evidence="3" type="ORF">niasHS_002515</name>
</gene>
<reference evidence="3 4" key="1">
    <citation type="submission" date="2024-10" db="EMBL/GenBank/DDBJ databases">
        <authorList>
            <person name="Kim D."/>
        </authorList>
    </citation>
    <scope>NUCLEOTIDE SEQUENCE [LARGE SCALE GENOMIC DNA]</scope>
    <source>
        <strain evidence="3">Taebaek</strain>
    </source>
</reference>
<feature type="domain" description="BLOC-1-related complex subunit 6 C-terminal helix" evidence="2">
    <location>
        <begin position="20"/>
        <end position="119"/>
    </location>
</feature>
<name>A0ABD2KLL7_HETSC</name>
<dbReference type="InterPro" id="IPR019314">
    <property type="entry name" value="BORCS6"/>
</dbReference>
<protein>
    <recommendedName>
        <fullName evidence="2">BLOC-1-related complex subunit 6 C-terminal helix domain-containing protein</fullName>
    </recommendedName>
</protein>
<dbReference type="Pfam" id="PF10157">
    <property type="entry name" value="BORCS6"/>
    <property type="match status" value="1"/>
</dbReference>
<evidence type="ECO:0000313" key="3">
    <source>
        <dbReference type="EMBL" id="KAL3103329.1"/>
    </source>
</evidence>
<dbReference type="InterPro" id="IPR046465">
    <property type="entry name" value="BORCS6_C"/>
</dbReference>
<proteinExistence type="predicted"/>